<dbReference type="InterPro" id="IPR027417">
    <property type="entry name" value="P-loop_NTPase"/>
</dbReference>
<evidence type="ECO:0000259" key="1">
    <source>
        <dbReference type="Pfam" id="PF00350"/>
    </source>
</evidence>
<reference evidence="2 3" key="1">
    <citation type="submission" date="2019-03" db="EMBL/GenBank/DDBJ databases">
        <title>Sequencing the genomes of 1000 actinobacteria strains.</title>
        <authorList>
            <person name="Klenk H.-P."/>
        </authorList>
    </citation>
    <scope>NUCLEOTIDE SEQUENCE [LARGE SCALE GENOMIC DNA]</scope>
    <source>
        <strain evidence="2 3">DSM 18936</strain>
    </source>
</reference>
<evidence type="ECO:0000313" key="2">
    <source>
        <dbReference type="EMBL" id="TDT14679.1"/>
    </source>
</evidence>
<protein>
    <submittedName>
        <fullName evidence="2">50S ribosome-binding GTPase</fullName>
    </submittedName>
</protein>
<dbReference type="EMBL" id="SOAU01000001">
    <property type="protein sequence ID" value="TDT14679.1"/>
    <property type="molecule type" value="Genomic_DNA"/>
</dbReference>
<dbReference type="AlphaFoldDB" id="A0A4R7HVZ0"/>
<gene>
    <name evidence="2" type="ORF">BDK89_0234</name>
</gene>
<comment type="caution">
    <text evidence="2">The sequence shown here is derived from an EMBL/GenBank/DDBJ whole genome shotgun (WGS) entry which is preliminary data.</text>
</comment>
<evidence type="ECO:0000313" key="3">
    <source>
        <dbReference type="Proteomes" id="UP000294558"/>
    </source>
</evidence>
<name>A0A4R7HVZ0_9ACTN</name>
<dbReference type="Gene3D" id="3.40.50.300">
    <property type="entry name" value="P-loop containing nucleotide triphosphate hydrolases"/>
    <property type="match status" value="1"/>
</dbReference>
<dbReference type="SUPFAM" id="SSF52540">
    <property type="entry name" value="P-loop containing nucleoside triphosphate hydrolases"/>
    <property type="match status" value="1"/>
</dbReference>
<dbReference type="RefSeq" id="WP_133867206.1">
    <property type="nucleotide sequence ID" value="NZ_SOAU01000001.1"/>
</dbReference>
<dbReference type="InterPro" id="IPR045063">
    <property type="entry name" value="Dynamin_N"/>
</dbReference>
<sequence length="477" mass="50963">MSDRPNLDVVTTVGELCDTAERLTAGSPHADRATAIAERFRGPLRIAIAGRVKAGKSTLLNALVGERLAATDAGECTHLVTLYHHADGYEVAADLADGRRVPLTFKRDEGALAIDLGRHADEIDRLDVGWPSRSLTEITLIDTPGLASLNDENSQRTQAFLDHDRTNPANADAVIYLMRHLHKADADFLGSFMDRSVAGASPVNAVAVLSRSDEIGACRPNAMESAHRIAKRYAGDPDVRTLVSDVVAVAGLLAETGLTLRESEYAQLAQLAAMPDGERVRLLLSVDDFCDVNASPLTAEIRRDLLDRLGIFGVRAAIDAIVTGTVGSARELSDHLVDLSGLSALRRLIADQFMPRARLLKARTTLVALRGLVAELTAVGHPDAATLAAEVDRADASAAEFALLNAAHLVLSGAVRLPADLATDVEQAMSGPANADRDAALAAMTRWREVATDPLAGPLEITVADTMTRHHERRYTT</sequence>
<dbReference type="Pfam" id="PF00350">
    <property type="entry name" value="Dynamin_N"/>
    <property type="match status" value="1"/>
</dbReference>
<dbReference type="Proteomes" id="UP000294558">
    <property type="component" value="Unassembled WGS sequence"/>
</dbReference>
<proteinExistence type="predicted"/>
<accession>A0A4R7HVZ0</accession>
<dbReference type="OrthoDB" id="4379468at2"/>
<feature type="domain" description="Dynamin N-terminal" evidence="1">
    <location>
        <begin position="46"/>
        <end position="164"/>
    </location>
</feature>
<organism evidence="2 3">
    <name type="scientific">Ilumatobacter fluminis</name>
    <dbReference type="NCBI Taxonomy" id="467091"/>
    <lineage>
        <taxon>Bacteria</taxon>
        <taxon>Bacillati</taxon>
        <taxon>Actinomycetota</taxon>
        <taxon>Acidimicrobiia</taxon>
        <taxon>Acidimicrobiales</taxon>
        <taxon>Ilumatobacteraceae</taxon>
        <taxon>Ilumatobacter</taxon>
    </lineage>
</organism>
<keyword evidence="3" id="KW-1185">Reference proteome</keyword>